<evidence type="ECO:0000256" key="1">
    <source>
        <dbReference type="SAM" id="Coils"/>
    </source>
</evidence>
<feature type="coiled-coil region" evidence="1">
    <location>
        <begin position="154"/>
        <end position="188"/>
    </location>
</feature>
<dbReference type="STRING" id="758825.SAMN02982985_02529"/>
<dbReference type="EMBL" id="FOTW01000011">
    <property type="protein sequence ID" value="SFM04929.1"/>
    <property type="molecule type" value="Genomic_DNA"/>
</dbReference>
<evidence type="ECO:0000313" key="2">
    <source>
        <dbReference type="EMBL" id="SFM04929.1"/>
    </source>
</evidence>
<keyword evidence="3" id="KW-1185">Reference proteome</keyword>
<evidence type="ECO:0000313" key="3">
    <source>
        <dbReference type="Proteomes" id="UP000199470"/>
    </source>
</evidence>
<organism evidence="2 3">
    <name type="scientific">Rugamonas rubra</name>
    <dbReference type="NCBI Taxonomy" id="758825"/>
    <lineage>
        <taxon>Bacteria</taxon>
        <taxon>Pseudomonadati</taxon>
        <taxon>Pseudomonadota</taxon>
        <taxon>Betaproteobacteria</taxon>
        <taxon>Burkholderiales</taxon>
        <taxon>Oxalobacteraceae</taxon>
        <taxon>Telluria group</taxon>
        <taxon>Rugamonas</taxon>
    </lineage>
</organism>
<accession>A0A1I4MNZ3</accession>
<keyword evidence="1" id="KW-0175">Coiled coil</keyword>
<protein>
    <submittedName>
        <fullName evidence="2">Uncharacterized protein</fullName>
    </submittedName>
</protein>
<dbReference type="AlphaFoldDB" id="A0A1I4MNZ3"/>
<name>A0A1I4MNZ3_9BURK</name>
<dbReference type="RefSeq" id="WP_245774231.1">
    <property type="nucleotide sequence ID" value="NZ_FOTW01000011.1"/>
</dbReference>
<proteinExistence type="predicted"/>
<dbReference type="Proteomes" id="UP000199470">
    <property type="component" value="Unassembled WGS sequence"/>
</dbReference>
<reference evidence="2 3" key="1">
    <citation type="submission" date="2016-10" db="EMBL/GenBank/DDBJ databases">
        <authorList>
            <person name="de Groot N.N."/>
        </authorList>
    </citation>
    <scope>NUCLEOTIDE SEQUENCE [LARGE SCALE GENOMIC DNA]</scope>
    <source>
        <strain evidence="2 3">ATCC 43154</strain>
    </source>
</reference>
<sequence length="205" mass="21410">MTPTNRRPAPAPTPPPAAGRLGAQLALALLAAALAGCALRPAAPATPPPTRIVVAPVLLAPPPPPDPVAPLLNYHQALRRMSQGELLKELSGFNALAKSPKLSLQTAMILMLTRGNGDLPRAQLLLDSVAASAEPEAEPLKPLSQLLASNCAEARRLAEHADKLALQLKDSQRRNEQLSDMLEGLKAIERSLPTRPAASAAAGSK</sequence>
<gene>
    <name evidence="2" type="ORF">SAMN02982985_02529</name>
</gene>